<feature type="compositionally biased region" description="Polar residues" evidence="1">
    <location>
        <begin position="455"/>
        <end position="464"/>
    </location>
</feature>
<proteinExistence type="predicted"/>
<keyword evidence="4" id="KW-1185">Reference proteome</keyword>
<dbReference type="SUPFAM" id="SSF50978">
    <property type="entry name" value="WD40 repeat-like"/>
    <property type="match status" value="1"/>
</dbReference>
<feature type="compositionally biased region" description="Polar residues" evidence="1">
    <location>
        <begin position="398"/>
        <end position="408"/>
    </location>
</feature>
<dbReference type="Pfam" id="PF22669">
    <property type="entry name" value="Exo_endo_phos2"/>
    <property type="match status" value="1"/>
</dbReference>
<dbReference type="Gene3D" id="3.60.10.10">
    <property type="entry name" value="Endonuclease/exonuclease/phosphatase"/>
    <property type="match status" value="1"/>
</dbReference>
<dbReference type="GO" id="GO:0046856">
    <property type="term" value="P:phosphatidylinositol dephosphorylation"/>
    <property type="evidence" value="ECO:0007669"/>
    <property type="project" value="InterPro"/>
</dbReference>
<feature type="region of interest" description="Disordered" evidence="1">
    <location>
        <begin position="124"/>
        <end position="143"/>
    </location>
</feature>
<feature type="region of interest" description="Disordered" evidence="1">
    <location>
        <begin position="32"/>
        <end position="109"/>
    </location>
</feature>
<feature type="compositionally biased region" description="Low complexity" evidence="1">
    <location>
        <begin position="171"/>
        <end position="183"/>
    </location>
</feature>
<feature type="compositionally biased region" description="Pro residues" evidence="1">
    <location>
        <begin position="259"/>
        <end position="272"/>
    </location>
</feature>
<dbReference type="OrthoDB" id="2248459at2759"/>
<dbReference type="InterPro" id="IPR036322">
    <property type="entry name" value="WD40_repeat_dom_sf"/>
</dbReference>
<dbReference type="AlphaFoldDB" id="A0A2B7Y3J8"/>
<dbReference type="Gene3D" id="2.130.10.10">
    <property type="entry name" value="YVTN repeat-like/Quinoprotein amine dehydrogenase"/>
    <property type="match status" value="1"/>
</dbReference>
<gene>
    <name evidence="3" type="ORF">AJ80_05467</name>
</gene>
<feature type="compositionally biased region" description="Low complexity" evidence="1">
    <location>
        <begin position="383"/>
        <end position="396"/>
    </location>
</feature>
<dbReference type="GO" id="GO:0004439">
    <property type="term" value="F:phosphatidylinositol-4,5-bisphosphate 5-phosphatase activity"/>
    <property type="evidence" value="ECO:0007669"/>
    <property type="project" value="TreeGrafter"/>
</dbReference>
<dbReference type="InterPro" id="IPR046985">
    <property type="entry name" value="IP5"/>
</dbReference>
<accession>A0A2B7Y3J8</accession>
<name>A0A2B7Y3J8_POLH7</name>
<reference evidence="3 4" key="1">
    <citation type="submission" date="2017-10" db="EMBL/GenBank/DDBJ databases">
        <title>Comparative genomics in systemic dimorphic fungi from Ajellomycetaceae.</title>
        <authorList>
            <person name="Munoz J.F."/>
            <person name="Mcewen J.G."/>
            <person name="Clay O.K."/>
            <person name="Cuomo C.A."/>
        </authorList>
    </citation>
    <scope>NUCLEOTIDE SEQUENCE [LARGE SCALE GENOMIC DNA]</scope>
    <source>
        <strain evidence="3 4">UAMH7299</strain>
    </source>
</reference>
<dbReference type="InterPro" id="IPR001680">
    <property type="entry name" value="WD40_rpt"/>
</dbReference>
<dbReference type="SMART" id="SM00320">
    <property type="entry name" value="WD40"/>
    <property type="match status" value="3"/>
</dbReference>
<dbReference type="FunFam" id="3.60.10.10:FF:000036">
    <property type="entry name" value="Inositol polyphosphate phosphatase, putative"/>
    <property type="match status" value="1"/>
</dbReference>
<dbReference type="InterPro" id="IPR000300">
    <property type="entry name" value="IPPc"/>
</dbReference>
<dbReference type="InterPro" id="IPR015943">
    <property type="entry name" value="WD40/YVTN_repeat-like_dom_sf"/>
</dbReference>
<dbReference type="InterPro" id="IPR036691">
    <property type="entry name" value="Endo/exonu/phosph_ase_sf"/>
</dbReference>
<protein>
    <recommendedName>
        <fullName evidence="2">Inositol polyphosphate-related phosphatase domain-containing protein</fullName>
    </recommendedName>
</protein>
<organism evidence="3 4">
    <name type="scientific">Polytolypa hystricis (strain UAMH7299)</name>
    <dbReference type="NCBI Taxonomy" id="1447883"/>
    <lineage>
        <taxon>Eukaryota</taxon>
        <taxon>Fungi</taxon>
        <taxon>Dikarya</taxon>
        <taxon>Ascomycota</taxon>
        <taxon>Pezizomycotina</taxon>
        <taxon>Eurotiomycetes</taxon>
        <taxon>Eurotiomycetidae</taxon>
        <taxon>Onygenales</taxon>
        <taxon>Onygenales incertae sedis</taxon>
        <taxon>Polytolypa</taxon>
    </lineage>
</organism>
<dbReference type="SMART" id="SM00128">
    <property type="entry name" value="IPPc"/>
    <property type="match status" value="1"/>
</dbReference>
<dbReference type="STRING" id="1447883.A0A2B7Y3J8"/>
<evidence type="ECO:0000313" key="4">
    <source>
        <dbReference type="Proteomes" id="UP000224634"/>
    </source>
</evidence>
<feature type="domain" description="Inositol polyphosphate-related phosphatase" evidence="2">
    <location>
        <begin position="835"/>
        <end position="1176"/>
    </location>
</feature>
<evidence type="ECO:0000259" key="2">
    <source>
        <dbReference type="SMART" id="SM00128"/>
    </source>
</evidence>
<evidence type="ECO:0000313" key="3">
    <source>
        <dbReference type="EMBL" id="PGH15603.1"/>
    </source>
</evidence>
<feature type="compositionally biased region" description="Polar residues" evidence="1">
    <location>
        <begin position="71"/>
        <end position="93"/>
    </location>
</feature>
<comment type="caution">
    <text evidence="3">The sequence shown here is derived from an EMBL/GenBank/DDBJ whole genome shotgun (WGS) entry which is preliminary data.</text>
</comment>
<feature type="compositionally biased region" description="Polar residues" evidence="1">
    <location>
        <begin position="234"/>
        <end position="250"/>
    </location>
</feature>
<feature type="compositionally biased region" description="Polar residues" evidence="1">
    <location>
        <begin position="32"/>
        <end position="44"/>
    </location>
</feature>
<feature type="compositionally biased region" description="Low complexity" evidence="1">
    <location>
        <begin position="201"/>
        <end position="212"/>
    </location>
</feature>
<dbReference type="Proteomes" id="UP000224634">
    <property type="component" value="Unassembled WGS sequence"/>
</dbReference>
<sequence>MERHQKPDNNDEESIRPVSSLLSHFENLTFKRSTQSSASRNAQANFLAAPDAADIPVRGRASLDAPRPADSSWQYQRGFSSISRQTTGNRVNESSLGPGSPGRRGHARPMSMYMQPTAALAPALTVESPHSPRPAPRPKVTIPAVHYGSRSYRDRNDLSAPPAQSRTPYATSPRRPSIRPITPLIDGSGVLPESRRSIDRSYSSNGSTKSSSVPPPVNRAEKPKIPAKKPNVAAISTHTSSLAPVPQTITSDDRVSPFSTPPSSPEKPPPSTTIPNGQAGRRPPKPSYRDGVSNRLSQFEPASGSLDVKESLPSRTKPAPVPNRGAKPAPPPPPPMKRNAGVPAKPRNTLEPPPLQNLSDAPENRPGLPPRSRATTPQRESSLRPGLSSGKPSLGSAMSPSVGPTKQLSPMPAVEQRMNFPPPPRRDTAARLGRPLPEPVTQMARSPGRAEEFGYSSSASTQRPQMRPLRDDSEESEQVPEELPPSRTDYPNFSHSNRRLPVFRSGARAIHTKHDTRVFDVCGQYACTTGYFTKVWDLVTGEHVMNLSHGETLKGLSVCFKPGGTINDEGKLLWLGTSVGEIHEIDIATQSIVSSRSSPSRREIVKIHRHKKELWTLDDEGKLLIWPPDESGAPNLQYSYSHPYDRVAKGVTFSMVVGDLLWLATGKEVRIYQPNTKDAAFQVSKTPLGKTHTGDVTCGTTTPNDGGLVYLGHADGKVTIYSTKDFSYLGIVNVSLYKINCLAMVGDYLWAGYKTGMIYVYDTSTTPWTVKKDWHAHDHAVCGLALDPSAIWTVNKLQVVSLGVDNYIRLWDGMLEEDWLETKMQSIDVEYCQFREISAAVITWNAGATVPGNLRDNDFIRDSIHPENPPEILVFGFQELVDLEDKKLTAKSFLKGRMKEKDKDGPDKEHMSRRYRVWKDYLMSCINAIMPIDQSYVPLHTANLIGLFTCVFVKQEERQRITNVSAAEIKRGMGGLHGNKGALILRFILDDSSLCFINCHLAAGQTHTAQRNNDIAAILESESLPVEPSSSARIDLFAGGGDGSMILDHEICILSGDLNYRIDSIPRNTVIEAVKAHNLPKLLDRDQLLASKRKNPGFRLRSFNEAPITFAPTYKYDVGTDNFDTSEKKRAPAWCDRLLYRGFGRVKQTEYRRHEVRVSDHRPVSGVFKMRIKTISPKDRTAAWEVCQQEFLEKKRRLATAASIEYLVNILGIDPQEAKRLITSNPSS</sequence>
<evidence type="ECO:0000256" key="1">
    <source>
        <dbReference type="SAM" id="MobiDB-lite"/>
    </source>
</evidence>
<dbReference type="EMBL" id="PDNA01000081">
    <property type="protein sequence ID" value="PGH15603.1"/>
    <property type="molecule type" value="Genomic_DNA"/>
</dbReference>
<dbReference type="SUPFAM" id="SSF56219">
    <property type="entry name" value="DNase I-like"/>
    <property type="match status" value="1"/>
</dbReference>
<dbReference type="PANTHER" id="PTHR11200:SF240">
    <property type="entry name" value="INOSITOL POLYPHOSPHATE 5-PHOSPHATASE C9G1.10C-RELATED"/>
    <property type="match status" value="1"/>
</dbReference>
<dbReference type="PANTHER" id="PTHR11200">
    <property type="entry name" value="INOSITOL 5-PHOSPHATASE"/>
    <property type="match status" value="1"/>
</dbReference>
<feature type="region of interest" description="Disordered" evidence="1">
    <location>
        <begin position="149"/>
        <end position="495"/>
    </location>
</feature>